<dbReference type="EMBL" id="JACNYK010000001">
    <property type="protein sequence ID" value="MBD1424056.1"/>
    <property type="molecule type" value="Genomic_DNA"/>
</dbReference>
<comment type="caution">
    <text evidence="2">The sequence shown here is derived from an EMBL/GenBank/DDBJ whole genome shotgun (WGS) entry which is preliminary data.</text>
</comment>
<feature type="region of interest" description="Disordered" evidence="1">
    <location>
        <begin position="72"/>
        <end position="91"/>
    </location>
</feature>
<protein>
    <submittedName>
        <fullName evidence="2">Uncharacterized protein</fullName>
    </submittedName>
</protein>
<evidence type="ECO:0000313" key="2">
    <source>
        <dbReference type="EMBL" id="MBD1424056.1"/>
    </source>
</evidence>
<proteinExistence type="predicted"/>
<organism evidence="2 3">
    <name type="scientific">Sphingobacterium arenae</name>
    <dbReference type="NCBI Taxonomy" id="1280598"/>
    <lineage>
        <taxon>Bacteria</taxon>
        <taxon>Pseudomonadati</taxon>
        <taxon>Bacteroidota</taxon>
        <taxon>Sphingobacteriia</taxon>
        <taxon>Sphingobacteriales</taxon>
        <taxon>Sphingobacteriaceae</taxon>
        <taxon>Sphingobacterium</taxon>
    </lineage>
</organism>
<evidence type="ECO:0000256" key="1">
    <source>
        <dbReference type="SAM" id="MobiDB-lite"/>
    </source>
</evidence>
<name>A0ABR7XYC8_9SPHI</name>
<feature type="compositionally biased region" description="Polar residues" evidence="1">
    <location>
        <begin position="77"/>
        <end position="91"/>
    </location>
</feature>
<evidence type="ECO:0000313" key="3">
    <source>
        <dbReference type="Proteomes" id="UP000606494"/>
    </source>
</evidence>
<dbReference type="RefSeq" id="WP_190307241.1">
    <property type="nucleotide sequence ID" value="NZ_JACNYK010000001.1"/>
</dbReference>
<keyword evidence="3" id="KW-1185">Reference proteome</keyword>
<dbReference type="Proteomes" id="UP000606494">
    <property type="component" value="Unassembled WGS sequence"/>
</dbReference>
<gene>
    <name evidence="2" type="ORF">H8B17_00560</name>
</gene>
<accession>A0ABR7XYC8</accession>
<sequence>MQRRSLTFRDEALSRENGKFCEGEVSRPAVSTNIPKAHWQVKTRSVRTDVSSPETNITDKSGSFRARYPLSVPMGKSPNSLLSINHQTQKQ</sequence>
<reference evidence="2 3" key="1">
    <citation type="submission" date="2020-08" db="EMBL/GenBank/DDBJ databases">
        <title>Sphingobacterium sp. DN00404 isolated from aquaculture water.</title>
        <authorList>
            <person name="Zhang M."/>
        </authorList>
    </citation>
    <scope>NUCLEOTIDE SEQUENCE [LARGE SCALE GENOMIC DNA]</scope>
    <source>
        <strain evidence="2 3">KCTC 32294</strain>
    </source>
</reference>